<evidence type="ECO:0000313" key="9">
    <source>
        <dbReference type="EMBL" id="PWN95287.1"/>
    </source>
</evidence>
<comment type="similarity">
    <text evidence="2 6">Belongs to the sodium:solute symporter (SSF) (TC 2.A.21) family.</text>
</comment>
<evidence type="ECO:0000313" key="10">
    <source>
        <dbReference type="Proteomes" id="UP000245946"/>
    </source>
</evidence>
<proteinExistence type="inferred from homology"/>
<dbReference type="STRING" id="58919.A0A316Z0L6"/>
<comment type="subcellular location">
    <subcellularLocation>
        <location evidence="1">Membrane</location>
        <topology evidence="1">Multi-pass membrane protein</topology>
    </subcellularLocation>
</comment>
<evidence type="ECO:0008006" key="11">
    <source>
        <dbReference type="Google" id="ProtNLM"/>
    </source>
</evidence>
<keyword evidence="3 8" id="KW-0812">Transmembrane</keyword>
<evidence type="ECO:0000256" key="1">
    <source>
        <dbReference type="ARBA" id="ARBA00004141"/>
    </source>
</evidence>
<dbReference type="PROSITE" id="PS50283">
    <property type="entry name" value="NA_SOLUT_SYMP_3"/>
    <property type="match status" value="1"/>
</dbReference>
<feature type="transmembrane region" description="Helical" evidence="8">
    <location>
        <begin position="199"/>
        <end position="217"/>
    </location>
</feature>
<dbReference type="CDD" id="cd11476">
    <property type="entry name" value="SLC5sbd_DUR3"/>
    <property type="match status" value="1"/>
</dbReference>
<accession>A0A316Z0L6</accession>
<feature type="transmembrane region" description="Helical" evidence="8">
    <location>
        <begin position="495"/>
        <end position="521"/>
    </location>
</feature>
<dbReference type="GeneID" id="37271960"/>
<dbReference type="PANTHER" id="PTHR46154:SF1">
    <property type="entry name" value="ACTIVE TRANSPORTER, PUTATIVE (AFU_ORTHOLOGUE AFUA_1G17570)-RELATED"/>
    <property type="match status" value="1"/>
</dbReference>
<dbReference type="EMBL" id="KZ819305">
    <property type="protein sequence ID" value="PWN95287.1"/>
    <property type="molecule type" value="Genomic_DNA"/>
</dbReference>
<dbReference type="PANTHER" id="PTHR46154">
    <property type="match status" value="1"/>
</dbReference>
<dbReference type="InterPro" id="IPR038377">
    <property type="entry name" value="Na/Glc_symporter_sf"/>
</dbReference>
<feature type="transmembrane region" description="Helical" evidence="8">
    <location>
        <begin position="163"/>
        <end position="187"/>
    </location>
</feature>
<evidence type="ECO:0000256" key="3">
    <source>
        <dbReference type="ARBA" id="ARBA00022692"/>
    </source>
</evidence>
<keyword evidence="5 8" id="KW-0472">Membrane</keyword>
<feature type="compositionally biased region" description="Low complexity" evidence="7">
    <location>
        <begin position="664"/>
        <end position="674"/>
    </location>
</feature>
<feature type="region of interest" description="Disordered" evidence="7">
    <location>
        <begin position="646"/>
        <end position="686"/>
    </location>
</feature>
<feature type="transmembrane region" description="Helical" evidence="8">
    <location>
        <begin position="15"/>
        <end position="38"/>
    </location>
</feature>
<keyword evidence="4 8" id="KW-1133">Transmembrane helix</keyword>
<dbReference type="InterPro" id="IPR001734">
    <property type="entry name" value="Na/solute_symporter"/>
</dbReference>
<dbReference type="GO" id="GO:0005886">
    <property type="term" value="C:plasma membrane"/>
    <property type="evidence" value="ECO:0007669"/>
    <property type="project" value="TreeGrafter"/>
</dbReference>
<name>A0A316Z0L6_9BASI</name>
<feature type="transmembrane region" description="Helical" evidence="8">
    <location>
        <begin position="92"/>
        <end position="114"/>
    </location>
</feature>
<organism evidence="9 10">
    <name type="scientific">Tilletiopsis washingtonensis</name>
    <dbReference type="NCBI Taxonomy" id="58919"/>
    <lineage>
        <taxon>Eukaryota</taxon>
        <taxon>Fungi</taxon>
        <taxon>Dikarya</taxon>
        <taxon>Basidiomycota</taxon>
        <taxon>Ustilaginomycotina</taxon>
        <taxon>Exobasidiomycetes</taxon>
        <taxon>Entylomatales</taxon>
        <taxon>Entylomatales incertae sedis</taxon>
        <taxon>Tilletiopsis</taxon>
    </lineage>
</organism>
<gene>
    <name evidence="9" type="ORF">FA09DRAFT_341218</name>
</gene>
<dbReference type="Gene3D" id="1.20.1730.10">
    <property type="entry name" value="Sodium/glucose cotransporter"/>
    <property type="match status" value="1"/>
</dbReference>
<dbReference type="GO" id="GO:0015204">
    <property type="term" value="F:urea transmembrane transporter activity"/>
    <property type="evidence" value="ECO:0007669"/>
    <property type="project" value="InterPro"/>
</dbReference>
<dbReference type="Pfam" id="PF00474">
    <property type="entry name" value="SSF"/>
    <property type="match status" value="1"/>
</dbReference>
<dbReference type="InterPro" id="IPR031155">
    <property type="entry name" value="DUR"/>
</dbReference>
<sequence length="686" mass="72686">MDPSRGIPPPLSQGWGYGVVLGVGFAFAVVMLGITYLLKRYQGEDNSRFETYAVAGRQVGTGLTAAAVISSWAWSTALLSSSVVTYNYGIAGAYWFAAGCTCQIAGFSVLAISAKRRSPHAHTLLEIVRARYGTIAHLVYMVLCLLTNLIATINMSLGSAATISALTGMPTEASVFLLPVGVCAYTISGGLRATFITDYLHTVVVLLLSIFLSLKAINAPATGGLDTVWRNVTALAQTAPIAGNLEGSYLTMNSLSALAFGTLHTLGNLGLVIQDSSYWQKAFSANPAAAVDGYTIGGLLYFAIPWALGTIAGLVGLSLTNNPAWPAFGRALTADETNNGLVLAYTALATAGKGGAVAVLFVIFMACTSTISAQLVGVSSIVSSDIFHQYLHPRATERQIINVSRGACVGFALITSAISVVFFHIGLSLTWTLYFLGVVVCPGVVPTALTLLWRKQSRVAAIAAPIIGLAAGLATWISTAWHYGGGVINVTTTGALIPCMWGNIVSFFVPLVLAPLLSFVFPDQSAFEWDRFNDIKLIRDDASIGASEKEAEGAFTEEQLAFMSRKSKQAAYTSVVIFLATWILWPFGMWAGHYTFSLPFFRGWVIVSLIWLFLALIYVTFAPPLEGASVVKRIALGVVGRGKLVKAPESGAGRAESVAEKRSPATPDSPSTPTNEFAEGPLKQAP</sequence>
<evidence type="ECO:0000256" key="6">
    <source>
        <dbReference type="RuleBase" id="RU362091"/>
    </source>
</evidence>
<feature type="transmembrane region" description="Helical" evidence="8">
    <location>
        <begin position="459"/>
        <end position="483"/>
    </location>
</feature>
<feature type="transmembrane region" description="Helical" evidence="8">
    <location>
        <begin position="603"/>
        <end position="623"/>
    </location>
</feature>
<dbReference type="RefSeq" id="XP_025595566.1">
    <property type="nucleotide sequence ID" value="XM_025744416.1"/>
</dbReference>
<feature type="transmembrane region" description="Helical" evidence="8">
    <location>
        <begin position="294"/>
        <end position="319"/>
    </location>
</feature>
<reference evidence="9 10" key="1">
    <citation type="journal article" date="2018" name="Mol. Biol. Evol.">
        <title>Broad Genomic Sampling Reveals a Smut Pathogenic Ancestry of the Fungal Clade Ustilaginomycotina.</title>
        <authorList>
            <person name="Kijpornyongpan T."/>
            <person name="Mondo S.J."/>
            <person name="Barry K."/>
            <person name="Sandor L."/>
            <person name="Lee J."/>
            <person name="Lipzen A."/>
            <person name="Pangilinan J."/>
            <person name="LaButti K."/>
            <person name="Hainaut M."/>
            <person name="Henrissat B."/>
            <person name="Grigoriev I.V."/>
            <person name="Spatafora J.W."/>
            <person name="Aime M.C."/>
        </authorList>
    </citation>
    <scope>NUCLEOTIDE SEQUENCE [LARGE SCALE GENOMIC DNA]</scope>
    <source>
        <strain evidence="9 10">MCA 4186</strain>
    </source>
</reference>
<feature type="transmembrane region" description="Helical" evidence="8">
    <location>
        <begin position="570"/>
        <end position="591"/>
    </location>
</feature>
<evidence type="ECO:0000256" key="8">
    <source>
        <dbReference type="SAM" id="Phobius"/>
    </source>
</evidence>
<evidence type="ECO:0000256" key="7">
    <source>
        <dbReference type="SAM" id="MobiDB-lite"/>
    </source>
</evidence>
<keyword evidence="10" id="KW-1185">Reference proteome</keyword>
<dbReference type="Proteomes" id="UP000245946">
    <property type="component" value="Unassembled WGS sequence"/>
</dbReference>
<evidence type="ECO:0000256" key="2">
    <source>
        <dbReference type="ARBA" id="ARBA00006434"/>
    </source>
</evidence>
<feature type="transmembrane region" description="Helical" evidence="8">
    <location>
        <begin position="135"/>
        <end position="157"/>
    </location>
</feature>
<evidence type="ECO:0000256" key="4">
    <source>
        <dbReference type="ARBA" id="ARBA00022989"/>
    </source>
</evidence>
<feature type="transmembrane region" description="Helical" evidence="8">
    <location>
        <begin position="431"/>
        <end position="452"/>
    </location>
</feature>
<feature type="transmembrane region" description="Helical" evidence="8">
    <location>
        <begin position="255"/>
        <end position="273"/>
    </location>
</feature>
<dbReference type="OrthoDB" id="6132759at2759"/>
<dbReference type="AlphaFoldDB" id="A0A316Z0L6"/>
<evidence type="ECO:0000256" key="5">
    <source>
        <dbReference type="ARBA" id="ARBA00023136"/>
    </source>
</evidence>
<feature type="transmembrane region" description="Helical" evidence="8">
    <location>
        <begin position="59"/>
        <end position="80"/>
    </location>
</feature>
<protein>
    <recommendedName>
        <fullName evidence="11">Na+/solute symporter</fullName>
    </recommendedName>
</protein>
<feature type="transmembrane region" description="Helical" evidence="8">
    <location>
        <begin position="403"/>
        <end position="425"/>
    </location>
</feature>